<gene>
    <name evidence="1" type="ORF">LI90_870</name>
</gene>
<proteinExistence type="predicted"/>
<dbReference type="OrthoDB" id="3284120at2"/>
<comment type="caution">
    <text evidence="1">The sequence shown here is derived from an EMBL/GenBank/DDBJ whole genome shotgun (WGS) entry which is preliminary data.</text>
</comment>
<dbReference type="PATRIC" id="fig|1469144.10.peg.985"/>
<reference evidence="2" key="1">
    <citation type="submission" date="2015-04" db="EMBL/GenBank/DDBJ databases">
        <title>Physiological reanalysis, assessment of diazotrophy, and genome sequences of multiple isolates of Streptomyces thermoautotrophicus.</title>
        <authorList>
            <person name="MacKellar D.C."/>
            <person name="Lieber L."/>
            <person name="Norman J."/>
            <person name="Bolger A."/>
            <person name="Tobin C."/>
            <person name="Murray J.W."/>
            <person name="Chang R."/>
            <person name="Ford T."/>
            <person name="Nguyen P.Q."/>
            <person name="Woodward J."/>
            <person name="Permingeat H."/>
            <person name="Joshi N.S."/>
            <person name="Silver P.A."/>
            <person name="Usadel B."/>
            <person name="Rutherford A.W."/>
            <person name="Friesen M."/>
            <person name="Prell J."/>
        </authorList>
    </citation>
    <scope>NUCLEOTIDE SEQUENCE [LARGE SCALE GENOMIC DNA]</scope>
    <source>
        <strain evidence="2">H1</strain>
    </source>
</reference>
<dbReference type="STRING" id="1469144.LI90_870"/>
<keyword evidence="2" id="KW-1185">Reference proteome</keyword>
<dbReference type="SUPFAM" id="SSF140453">
    <property type="entry name" value="EsxAB dimer-like"/>
    <property type="match status" value="1"/>
</dbReference>
<dbReference type="AlphaFoldDB" id="A0A132MN02"/>
<evidence type="ECO:0000313" key="2">
    <source>
        <dbReference type="Proteomes" id="UP000070188"/>
    </source>
</evidence>
<dbReference type="Gene3D" id="1.10.287.1060">
    <property type="entry name" value="ESAT-6-like"/>
    <property type="match status" value="1"/>
</dbReference>
<protein>
    <recommendedName>
        <fullName evidence="3">WXG100 family type VII secretion target</fullName>
    </recommendedName>
</protein>
<evidence type="ECO:0008006" key="3">
    <source>
        <dbReference type="Google" id="ProtNLM"/>
    </source>
</evidence>
<name>A0A132MN02_9ACTN</name>
<evidence type="ECO:0000313" key="1">
    <source>
        <dbReference type="EMBL" id="KWW99236.1"/>
    </source>
</evidence>
<dbReference type="EMBL" id="LAXD01000001">
    <property type="protein sequence ID" value="KWW99236.1"/>
    <property type="molecule type" value="Genomic_DNA"/>
</dbReference>
<dbReference type="Proteomes" id="UP000070188">
    <property type="component" value="Unassembled WGS sequence"/>
</dbReference>
<accession>A0A132MN02</accession>
<dbReference type="InterPro" id="IPR036689">
    <property type="entry name" value="ESAT-6-like_sf"/>
</dbReference>
<organism evidence="1 2">
    <name type="scientific">Carbonactinospora thermoautotrophica</name>
    <dbReference type="NCBI Taxonomy" id="1469144"/>
    <lineage>
        <taxon>Bacteria</taxon>
        <taxon>Bacillati</taxon>
        <taxon>Actinomycetota</taxon>
        <taxon>Actinomycetes</taxon>
        <taxon>Kitasatosporales</taxon>
        <taxon>Carbonactinosporaceae</taxon>
        <taxon>Carbonactinospora</taxon>
    </lineage>
</organism>
<sequence length="123" mass="12917">MADGFGIKPDQIRNVSPQFTSAGEELLRAIEEAQRELDAFGAPWGDDEMGSQFANGGEGNPGYLANAQKAFESFRQLAEALGGLGGLTKAMADQTERADEAVAGHLGSFDGPMGGIESRIRGL</sequence>
<dbReference type="RefSeq" id="WP_066884394.1">
    <property type="nucleotide sequence ID" value="NZ_JYIJ01000013.1"/>
</dbReference>